<keyword evidence="2" id="KW-1185">Reference proteome</keyword>
<accession>A0A9P3PFG4</accession>
<evidence type="ECO:0000313" key="2">
    <source>
        <dbReference type="Proteomes" id="UP001063166"/>
    </source>
</evidence>
<gene>
    <name evidence="1" type="ORF">LshimejAT787_0200490</name>
</gene>
<sequence>MAACIFRVDVFSGSTAFSVVHSVTFFCQAKHCPRVDIMMRIVKRNRPGRREVYVLHQLGGRYEVFRFQVLPTTYAHTYVLL</sequence>
<comment type="caution">
    <text evidence="1">The sequence shown here is derived from an EMBL/GenBank/DDBJ whole genome shotgun (WGS) entry which is preliminary data.</text>
</comment>
<dbReference type="AlphaFoldDB" id="A0A9P3PFG4"/>
<name>A0A9P3PFG4_LYOSH</name>
<reference evidence="1" key="1">
    <citation type="submission" date="2022-07" db="EMBL/GenBank/DDBJ databases">
        <title>The genome of Lyophyllum shimeji provides insight into the initial evolution of ectomycorrhizal fungal genome.</title>
        <authorList>
            <person name="Kobayashi Y."/>
            <person name="Shibata T."/>
            <person name="Hirakawa H."/>
            <person name="Shigenobu S."/>
            <person name="Nishiyama T."/>
            <person name="Yamada A."/>
            <person name="Hasebe M."/>
            <person name="Kawaguchi M."/>
        </authorList>
    </citation>
    <scope>NUCLEOTIDE SEQUENCE</scope>
    <source>
        <strain evidence="1">AT787</strain>
    </source>
</reference>
<evidence type="ECO:0000313" key="1">
    <source>
        <dbReference type="EMBL" id="GLB34484.1"/>
    </source>
</evidence>
<organism evidence="1 2">
    <name type="scientific">Lyophyllum shimeji</name>
    <name type="common">Hon-shimeji</name>
    <name type="synonym">Tricholoma shimeji</name>
    <dbReference type="NCBI Taxonomy" id="47721"/>
    <lineage>
        <taxon>Eukaryota</taxon>
        <taxon>Fungi</taxon>
        <taxon>Dikarya</taxon>
        <taxon>Basidiomycota</taxon>
        <taxon>Agaricomycotina</taxon>
        <taxon>Agaricomycetes</taxon>
        <taxon>Agaricomycetidae</taxon>
        <taxon>Agaricales</taxon>
        <taxon>Tricholomatineae</taxon>
        <taxon>Lyophyllaceae</taxon>
        <taxon>Lyophyllum</taxon>
    </lineage>
</organism>
<protein>
    <submittedName>
        <fullName evidence="1">Uncharacterized protein</fullName>
    </submittedName>
</protein>
<dbReference type="Proteomes" id="UP001063166">
    <property type="component" value="Unassembled WGS sequence"/>
</dbReference>
<proteinExistence type="predicted"/>
<dbReference type="EMBL" id="BRPK01000002">
    <property type="protein sequence ID" value="GLB34484.1"/>
    <property type="molecule type" value="Genomic_DNA"/>
</dbReference>